<feature type="region of interest" description="Disordered" evidence="1">
    <location>
        <begin position="537"/>
        <end position="569"/>
    </location>
</feature>
<protein>
    <submittedName>
        <fullName evidence="2">Uncharacterized protein</fullName>
    </submittedName>
</protein>
<dbReference type="Proteomes" id="UP001142489">
    <property type="component" value="Unassembled WGS sequence"/>
</dbReference>
<evidence type="ECO:0000313" key="3">
    <source>
        <dbReference type="Proteomes" id="UP001142489"/>
    </source>
</evidence>
<reference evidence="2" key="1">
    <citation type="journal article" date="2023" name="DNA Res.">
        <title>Chromosome-level genome assembly of Phrynocephalus forsythii using third-generation DNA sequencing and Hi-C analysis.</title>
        <authorList>
            <person name="Qi Y."/>
            <person name="Zhao W."/>
            <person name="Zhao Y."/>
            <person name="Niu C."/>
            <person name="Cao S."/>
            <person name="Zhang Y."/>
        </authorList>
    </citation>
    <scope>NUCLEOTIDE SEQUENCE</scope>
    <source>
        <tissue evidence="2">Muscle</tissue>
    </source>
</reference>
<evidence type="ECO:0000313" key="2">
    <source>
        <dbReference type="EMBL" id="KAJ7331893.1"/>
    </source>
</evidence>
<organism evidence="2 3">
    <name type="scientific">Phrynocephalus forsythii</name>
    <dbReference type="NCBI Taxonomy" id="171643"/>
    <lineage>
        <taxon>Eukaryota</taxon>
        <taxon>Metazoa</taxon>
        <taxon>Chordata</taxon>
        <taxon>Craniata</taxon>
        <taxon>Vertebrata</taxon>
        <taxon>Euteleostomi</taxon>
        <taxon>Lepidosauria</taxon>
        <taxon>Squamata</taxon>
        <taxon>Bifurcata</taxon>
        <taxon>Unidentata</taxon>
        <taxon>Episquamata</taxon>
        <taxon>Toxicofera</taxon>
        <taxon>Iguania</taxon>
        <taxon>Acrodonta</taxon>
        <taxon>Agamidae</taxon>
        <taxon>Agaminae</taxon>
        <taxon>Phrynocephalus</taxon>
    </lineage>
</organism>
<proteinExistence type="predicted"/>
<dbReference type="OrthoDB" id="9031042at2759"/>
<comment type="caution">
    <text evidence="2">The sequence shown here is derived from an EMBL/GenBank/DDBJ whole genome shotgun (WGS) entry which is preliminary data.</text>
</comment>
<sequence>MEASPAERRRGSRGGRGDMSNKNSAESDTESECDFFSDCWEENIVHINKDLVDSQSERDLHFHQKNPSSFLGKEKGRSKLSETLLISNVTNFSDCCKHCPLLQAQILENAREFQVKLSPDSTLHLAFKDDSASSHALKTYLSKWDGSDEDDLFLNFKIPHTFATENSIKEQTFCTVNETYALNRRHHKPDEYLPIKKHSKPVQVFFPCKEAEAEEKMVSDSFKPSAGFVEINKRQAKKPPVGHSIESQLINDHLDCSSEDLYKTDSPHCSEQNCLHTASGDLVISLTLEAAWVDSASPLEGDSQRHTLAFKFKDSEENQLATKLYISLVPGSVRLDAEKPTRLTAFTKQRRCSQILDEDISHPLSGHTESSESSHFPTVQSSCSTFQSDQAPCRLKLWAPPQFFPSFKDTYASQTPTFHARSPHYKITSAYSSSQVQKVPPKASRPARSIVFDRNKKTQTDQQFRSKCPISKLHCLKAKNKNTHNTVEINDLYYVPLGQATNCCCSPLLDLTVDLYSAERDSEKLLRVHRKHPKRTRVGWAGGQNTHKSCKEEVFPTPNSSNMKGNDNFTLNKPTDAWNSTAPILSSTRNTSVPLSLPLSHSNERCSPSCLQTGRRSPAPLYLFCKEQNHSSIPCAQTERHIWHPAASYCDGKCSISHSPCCANIIQQQKERIYNAGVEKNDYDSNQVTCGCLFPKKLSVCSCGTMPQCGIFPKGYTSESVRKKTRADSGINWAAGMTESNRVNPPIGTCNTQEACCAKCHHGFPSCSLHNIGRQEDSKNHFIQVASFFENGMSTQNLKKDAVEKNKTLKTGDRKNVRFHVGPGITQETDLSGTYTVSSFNNGFQVPKHCGCHSEYPCCQHAIREHFDTSRSTCNCFGSELKNCLNRESIFLVKCGQGTRSHCQCSQEIPIFSSDQMDMCNGRRAAITEIKESEHIQDSSRVNHGLRRPYGNHKCCQDNIQKCCQYSYLQ</sequence>
<feature type="compositionally biased region" description="Polar residues" evidence="1">
    <location>
        <begin position="557"/>
        <end position="569"/>
    </location>
</feature>
<dbReference type="EMBL" id="JAPFRF010000005">
    <property type="protein sequence ID" value="KAJ7331893.1"/>
    <property type="molecule type" value="Genomic_DNA"/>
</dbReference>
<feature type="region of interest" description="Disordered" evidence="1">
    <location>
        <begin position="1"/>
        <end position="29"/>
    </location>
</feature>
<evidence type="ECO:0000256" key="1">
    <source>
        <dbReference type="SAM" id="MobiDB-lite"/>
    </source>
</evidence>
<keyword evidence="3" id="KW-1185">Reference proteome</keyword>
<accession>A0A9Q0XW12</accession>
<name>A0A9Q0XW12_9SAUR</name>
<gene>
    <name evidence="2" type="ORF">JRQ81_014073</name>
</gene>
<dbReference type="AlphaFoldDB" id="A0A9Q0XW12"/>